<reference evidence="3" key="1">
    <citation type="journal article" date="2019" name="Int. J. Syst. Evol. Microbiol.">
        <title>The Global Catalogue of Microorganisms (GCM) 10K type strain sequencing project: providing services to taxonomists for standard genome sequencing and annotation.</title>
        <authorList>
            <consortium name="The Broad Institute Genomics Platform"/>
            <consortium name="The Broad Institute Genome Sequencing Center for Infectious Disease"/>
            <person name="Wu L."/>
            <person name="Ma J."/>
        </authorList>
    </citation>
    <scope>NUCLEOTIDE SEQUENCE [LARGE SCALE GENOMIC DNA]</scope>
    <source>
        <strain evidence="3">JCM 17986</strain>
    </source>
</reference>
<dbReference type="InterPro" id="IPR036388">
    <property type="entry name" value="WH-like_DNA-bd_sf"/>
</dbReference>
<keyword evidence="3" id="KW-1185">Reference proteome</keyword>
<feature type="domain" description="HTH marR-type" evidence="1">
    <location>
        <begin position="14"/>
        <end position="153"/>
    </location>
</feature>
<evidence type="ECO:0000313" key="2">
    <source>
        <dbReference type="EMBL" id="GAA4955885.1"/>
    </source>
</evidence>
<accession>A0ABP9GZE7</accession>
<dbReference type="InterPro" id="IPR000835">
    <property type="entry name" value="HTH_MarR-typ"/>
</dbReference>
<dbReference type="SMART" id="SM00347">
    <property type="entry name" value="HTH_MARR"/>
    <property type="match status" value="1"/>
</dbReference>
<comment type="caution">
    <text evidence="2">The sequence shown here is derived from an EMBL/GenBank/DDBJ whole genome shotgun (WGS) entry which is preliminary data.</text>
</comment>
<proteinExistence type="predicted"/>
<dbReference type="PANTHER" id="PTHR33164:SF104">
    <property type="entry name" value="TRANSCRIPTIONAL REGULATORY PROTEIN"/>
    <property type="match status" value="1"/>
</dbReference>
<dbReference type="InterPro" id="IPR036390">
    <property type="entry name" value="WH_DNA-bd_sf"/>
</dbReference>
<dbReference type="EMBL" id="BAABHS010000005">
    <property type="protein sequence ID" value="GAA4955885.1"/>
    <property type="molecule type" value="Genomic_DNA"/>
</dbReference>
<name>A0ABP9GZE7_9ACTN</name>
<dbReference type="PRINTS" id="PR00598">
    <property type="entry name" value="HTHMARR"/>
</dbReference>
<evidence type="ECO:0000259" key="1">
    <source>
        <dbReference type="PROSITE" id="PS50995"/>
    </source>
</evidence>
<gene>
    <name evidence="2" type="ORF">GCM10023205_17340</name>
</gene>
<dbReference type="InterPro" id="IPR039422">
    <property type="entry name" value="MarR/SlyA-like"/>
</dbReference>
<dbReference type="Gene3D" id="1.10.10.10">
    <property type="entry name" value="Winged helix-like DNA-binding domain superfamily/Winged helix DNA-binding domain"/>
    <property type="match status" value="1"/>
</dbReference>
<dbReference type="PROSITE" id="PS50995">
    <property type="entry name" value="HTH_MARR_2"/>
    <property type="match status" value="1"/>
</dbReference>
<sequence>MSGFGEWPGVPDEEAGLLTRIVRLNLLVTRVLEQLVEPHGLSVPDYLVLATIRRSAYGRTSPATIAEVLGRTTGGMTLTLDRLAAAGWVRRVPEPSDRRRVGIELTDEGRELAERVNNALHDWEARLPVEPGARDDVLGSVEQMIALVERSELIREAWNR</sequence>
<protein>
    <submittedName>
        <fullName evidence="2">MarR family transcriptional regulator</fullName>
    </submittedName>
</protein>
<organism evidence="2 3">
    <name type="scientific">Yinghuangia aomiensis</name>
    <dbReference type="NCBI Taxonomy" id="676205"/>
    <lineage>
        <taxon>Bacteria</taxon>
        <taxon>Bacillati</taxon>
        <taxon>Actinomycetota</taxon>
        <taxon>Actinomycetes</taxon>
        <taxon>Kitasatosporales</taxon>
        <taxon>Streptomycetaceae</taxon>
        <taxon>Yinghuangia</taxon>
    </lineage>
</organism>
<dbReference type="Pfam" id="PF12802">
    <property type="entry name" value="MarR_2"/>
    <property type="match status" value="1"/>
</dbReference>
<dbReference type="SUPFAM" id="SSF46785">
    <property type="entry name" value="Winged helix' DNA-binding domain"/>
    <property type="match status" value="1"/>
</dbReference>
<dbReference type="RefSeq" id="WP_345674740.1">
    <property type="nucleotide sequence ID" value="NZ_BAABHS010000005.1"/>
</dbReference>
<evidence type="ECO:0000313" key="3">
    <source>
        <dbReference type="Proteomes" id="UP001500466"/>
    </source>
</evidence>
<dbReference type="Proteomes" id="UP001500466">
    <property type="component" value="Unassembled WGS sequence"/>
</dbReference>
<dbReference type="PANTHER" id="PTHR33164">
    <property type="entry name" value="TRANSCRIPTIONAL REGULATOR, MARR FAMILY"/>
    <property type="match status" value="1"/>
</dbReference>